<dbReference type="Pfam" id="PF12833">
    <property type="entry name" value="HTH_18"/>
    <property type="match status" value="1"/>
</dbReference>
<dbReference type="InterPro" id="IPR032687">
    <property type="entry name" value="AraC-type_N"/>
</dbReference>
<dbReference type="GO" id="GO:0005829">
    <property type="term" value="C:cytosol"/>
    <property type="evidence" value="ECO:0007669"/>
    <property type="project" value="TreeGrafter"/>
</dbReference>
<protein>
    <submittedName>
        <fullName evidence="5">AraC family transcriptional regulator</fullName>
    </submittedName>
</protein>
<evidence type="ECO:0000313" key="5">
    <source>
        <dbReference type="EMBL" id="RKG34647.1"/>
    </source>
</evidence>
<evidence type="ECO:0000256" key="1">
    <source>
        <dbReference type="ARBA" id="ARBA00023015"/>
    </source>
</evidence>
<gene>
    <name evidence="5" type="ORF">D7V32_00870</name>
</gene>
<reference evidence="5 6" key="1">
    <citation type="submission" date="2018-09" db="EMBL/GenBank/DDBJ databases">
        <title>The draft genome of Acinetobacter spp. strains.</title>
        <authorList>
            <person name="Qin J."/>
            <person name="Feng Y."/>
            <person name="Zong Z."/>
        </authorList>
    </citation>
    <scope>NUCLEOTIDE SEQUENCE [LARGE SCALE GENOMIC DNA]</scope>
    <source>
        <strain evidence="5 6">WCHAc060012</strain>
    </source>
</reference>
<evidence type="ECO:0000259" key="4">
    <source>
        <dbReference type="PROSITE" id="PS01124"/>
    </source>
</evidence>
<proteinExistence type="predicted"/>
<keyword evidence="3" id="KW-0804">Transcription</keyword>
<keyword evidence="1" id="KW-0805">Transcription regulation</keyword>
<dbReference type="PANTHER" id="PTHR47894">
    <property type="entry name" value="HTH-TYPE TRANSCRIPTIONAL REGULATOR GADX"/>
    <property type="match status" value="1"/>
</dbReference>
<evidence type="ECO:0000256" key="3">
    <source>
        <dbReference type="ARBA" id="ARBA00023163"/>
    </source>
</evidence>
<dbReference type="PANTHER" id="PTHR47894:SF4">
    <property type="entry name" value="HTH-TYPE TRANSCRIPTIONAL REGULATOR GADX"/>
    <property type="match status" value="1"/>
</dbReference>
<feature type="domain" description="HTH araC/xylS-type" evidence="4">
    <location>
        <begin position="239"/>
        <end position="337"/>
    </location>
</feature>
<evidence type="ECO:0000256" key="2">
    <source>
        <dbReference type="ARBA" id="ARBA00023125"/>
    </source>
</evidence>
<sequence>MKKINTTIQEKSIPLGALAALPKILLENGVDPWAFFSQFGIEENDFKNNLKPLPLQLHGKILQLARELLQCDHIGLLLGKRASLTNTGPLRFLVLNAATLRDALESLFDYGRLWYKGLYLSLKEDQGYAGIQMSIEGDAPDKEQLQTAYLVATVSIMEMVLGKSWHPTLVRISYPKPKSAHLYEKFFGCPVWFGQSQHELLFPQKELDQQRLGHDNQLDDFLRSHLSELHHHKRIDLQAQVCQVIESLLPHGTCTVEKVAEYFAVHRFTLYRYLNEQSTNFESLLDLTRKNKAGQLLENSSMSVLEIASLLGYEAQGNFTRAFKRWYGVSPRQWRKLSVNHHA</sequence>
<dbReference type="AlphaFoldDB" id="A0A3A8EI78"/>
<dbReference type="Pfam" id="PF12625">
    <property type="entry name" value="Arabinose_bd"/>
    <property type="match status" value="1"/>
</dbReference>
<accession>A0A3A8EI78</accession>
<dbReference type="GO" id="GO:0003700">
    <property type="term" value="F:DNA-binding transcription factor activity"/>
    <property type="evidence" value="ECO:0007669"/>
    <property type="project" value="InterPro"/>
</dbReference>
<dbReference type="GO" id="GO:0000976">
    <property type="term" value="F:transcription cis-regulatory region binding"/>
    <property type="evidence" value="ECO:0007669"/>
    <property type="project" value="TreeGrafter"/>
</dbReference>
<dbReference type="SMART" id="SM00342">
    <property type="entry name" value="HTH_ARAC"/>
    <property type="match status" value="1"/>
</dbReference>
<dbReference type="Proteomes" id="UP000282388">
    <property type="component" value="Unassembled WGS sequence"/>
</dbReference>
<comment type="caution">
    <text evidence="5">The sequence shown here is derived from an EMBL/GenBank/DDBJ whole genome shotgun (WGS) entry which is preliminary data.</text>
</comment>
<dbReference type="Gene3D" id="1.10.10.60">
    <property type="entry name" value="Homeodomain-like"/>
    <property type="match status" value="1"/>
</dbReference>
<dbReference type="RefSeq" id="WP_120401030.1">
    <property type="nucleotide sequence ID" value="NZ_RAXV01000001.1"/>
</dbReference>
<dbReference type="InterPro" id="IPR018060">
    <property type="entry name" value="HTH_AraC"/>
</dbReference>
<keyword evidence="6" id="KW-1185">Reference proteome</keyword>
<dbReference type="OrthoDB" id="5740883at2"/>
<dbReference type="PRINTS" id="PR00032">
    <property type="entry name" value="HTHARAC"/>
</dbReference>
<dbReference type="PROSITE" id="PS01124">
    <property type="entry name" value="HTH_ARAC_FAMILY_2"/>
    <property type="match status" value="1"/>
</dbReference>
<dbReference type="SUPFAM" id="SSF46689">
    <property type="entry name" value="Homeodomain-like"/>
    <property type="match status" value="1"/>
</dbReference>
<evidence type="ECO:0000313" key="6">
    <source>
        <dbReference type="Proteomes" id="UP000282388"/>
    </source>
</evidence>
<dbReference type="InterPro" id="IPR020449">
    <property type="entry name" value="Tscrpt_reg_AraC-type_HTH"/>
</dbReference>
<organism evidence="5 6">
    <name type="scientific">Acinetobacter tianfuensis</name>
    <dbReference type="NCBI Taxonomy" id="2419603"/>
    <lineage>
        <taxon>Bacteria</taxon>
        <taxon>Pseudomonadati</taxon>
        <taxon>Pseudomonadota</taxon>
        <taxon>Gammaproteobacteria</taxon>
        <taxon>Moraxellales</taxon>
        <taxon>Moraxellaceae</taxon>
        <taxon>Acinetobacter</taxon>
    </lineage>
</organism>
<keyword evidence="2" id="KW-0238">DNA-binding</keyword>
<name>A0A3A8EI78_9GAMM</name>
<dbReference type="InterPro" id="IPR009057">
    <property type="entry name" value="Homeodomain-like_sf"/>
</dbReference>
<dbReference type="EMBL" id="RAXV01000001">
    <property type="protein sequence ID" value="RKG34647.1"/>
    <property type="molecule type" value="Genomic_DNA"/>
</dbReference>